<proteinExistence type="predicted"/>
<accession>A0A3N4MTD0</accession>
<sequence>MERTYQIDPSGGDITIEVIVSTRGIAATEVSRRLKGGSYVSIIKSTEPPNANAAGMVTERGIGHSPILKEGKLDIYTIARLVSVPDSDLEQAFEEFTITCILRGGPQGAQPFTLEAAEKERSSSKKLLAGNIRIVLF</sequence>
<dbReference type="Proteomes" id="UP000279089">
    <property type="component" value="Unassembled WGS sequence"/>
</dbReference>
<reference evidence="2" key="1">
    <citation type="submission" date="2018-11" db="EMBL/GenBank/DDBJ databases">
        <title>Chitinophaga lutea sp.nov., isolate from arsenic contaminated soil.</title>
        <authorList>
            <person name="Zong Y."/>
        </authorList>
    </citation>
    <scope>NUCLEOTIDE SEQUENCE [LARGE SCALE GENOMIC DNA]</scope>
    <source>
        <strain evidence="2">YLT18</strain>
    </source>
</reference>
<evidence type="ECO:0000313" key="1">
    <source>
        <dbReference type="EMBL" id="RPD42779.1"/>
    </source>
</evidence>
<keyword evidence="2" id="KW-1185">Reference proteome</keyword>
<dbReference type="RefSeq" id="WP_120514060.1">
    <property type="nucleotide sequence ID" value="NZ_QXZY01000001.1"/>
</dbReference>
<organism evidence="1 2">
    <name type="scientific">Chitinophaga barathri</name>
    <dbReference type="NCBI Taxonomy" id="1647451"/>
    <lineage>
        <taxon>Bacteria</taxon>
        <taxon>Pseudomonadati</taxon>
        <taxon>Bacteroidota</taxon>
        <taxon>Chitinophagia</taxon>
        <taxon>Chitinophagales</taxon>
        <taxon>Chitinophagaceae</taxon>
        <taxon>Chitinophaga</taxon>
    </lineage>
</organism>
<dbReference type="AlphaFoldDB" id="A0A3N4MTD0"/>
<comment type="caution">
    <text evidence="1">The sequence shown here is derived from an EMBL/GenBank/DDBJ whole genome shotgun (WGS) entry which is preliminary data.</text>
</comment>
<evidence type="ECO:0000313" key="2">
    <source>
        <dbReference type="Proteomes" id="UP000279089"/>
    </source>
</evidence>
<gene>
    <name evidence="1" type="ORF">EG028_00325</name>
</gene>
<protein>
    <submittedName>
        <fullName evidence="1">Uncharacterized protein</fullName>
    </submittedName>
</protein>
<name>A0A3N4MTD0_9BACT</name>
<dbReference type="EMBL" id="RMBX01000001">
    <property type="protein sequence ID" value="RPD42779.1"/>
    <property type="molecule type" value="Genomic_DNA"/>
</dbReference>